<dbReference type="InterPro" id="IPR016181">
    <property type="entry name" value="Acyl_CoA_acyltransferase"/>
</dbReference>
<accession>A0AAE3KIY2</accession>
<dbReference type="AlphaFoldDB" id="A0AAE3KIY2"/>
<comment type="caution">
    <text evidence="2">The sequence shown here is derived from an EMBL/GenBank/DDBJ whole genome shotgun (WGS) entry which is preliminary data.</text>
</comment>
<gene>
    <name evidence="2" type="ORF">LX83_005350</name>
</gene>
<dbReference type="Gene3D" id="3.40.630.30">
    <property type="match status" value="1"/>
</dbReference>
<dbReference type="InterPro" id="IPR045057">
    <property type="entry name" value="Gcn5-rel_NAT"/>
</dbReference>
<protein>
    <recommendedName>
        <fullName evidence="1">N-acetyltransferase domain-containing protein</fullName>
    </recommendedName>
</protein>
<evidence type="ECO:0000259" key="1">
    <source>
        <dbReference type="PROSITE" id="PS51729"/>
    </source>
</evidence>
<feature type="domain" description="N-acetyltransferase" evidence="1">
    <location>
        <begin position="11"/>
        <end position="97"/>
    </location>
</feature>
<name>A0AAE3KIY2_9PSEU</name>
<proteinExistence type="predicted"/>
<keyword evidence="3" id="KW-1185">Reference proteome</keyword>
<reference evidence="2" key="1">
    <citation type="submission" date="2022-06" db="EMBL/GenBank/DDBJ databases">
        <title>Genomic Encyclopedia of Archaeal and Bacterial Type Strains, Phase II (KMG-II): from individual species to whole genera.</title>
        <authorList>
            <person name="Goeker M."/>
        </authorList>
    </citation>
    <scope>NUCLEOTIDE SEQUENCE</scope>
    <source>
        <strain evidence="2">DSM 43935</strain>
    </source>
</reference>
<evidence type="ECO:0000313" key="3">
    <source>
        <dbReference type="Proteomes" id="UP001206128"/>
    </source>
</evidence>
<dbReference type="PROSITE" id="PS51729">
    <property type="entry name" value="GNAT_YJDJ"/>
    <property type="match status" value="1"/>
</dbReference>
<dbReference type="PANTHER" id="PTHR31435:SF10">
    <property type="entry name" value="BSR4717 PROTEIN"/>
    <property type="match status" value="1"/>
</dbReference>
<sequence length="105" mass="11808">MSDQAAAQRVVRNDDENRYELWVGDQLAGFAEYLERGERTLFTHTEVADAFGGQGLGKVLAREALDDTVRRQRVIVPLCSFIADFVAKRPEYAAHVEAQRSDHGE</sequence>
<dbReference type="SUPFAM" id="SSF55729">
    <property type="entry name" value="Acyl-CoA N-acyltransferases (Nat)"/>
    <property type="match status" value="1"/>
</dbReference>
<evidence type="ECO:0000313" key="2">
    <source>
        <dbReference type="EMBL" id="MCP2168472.1"/>
    </source>
</evidence>
<dbReference type="PANTHER" id="PTHR31435">
    <property type="entry name" value="PROTEIN NATD1"/>
    <property type="match status" value="1"/>
</dbReference>
<dbReference type="EMBL" id="JAMTCK010000014">
    <property type="protein sequence ID" value="MCP2168472.1"/>
    <property type="molecule type" value="Genomic_DNA"/>
</dbReference>
<dbReference type="RefSeq" id="WP_253776358.1">
    <property type="nucleotide sequence ID" value="NZ_JAMTCK010000014.1"/>
</dbReference>
<organism evidence="2 3">
    <name type="scientific">Goodfellowiella coeruleoviolacea</name>
    <dbReference type="NCBI Taxonomy" id="334858"/>
    <lineage>
        <taxon>Bacteria</taxon>
        <taxon>Bacillati</taxon>
        <taxon>Actinomycetota</taxon>
        <taxon>Actinomycetes</taxon>
        <taxon>Pseudonocardiales</taxon>
        <taxon>Pseudonocardiaceae</taxon>
        <taxon>Goodfellowiella</taxon>
    </lineage>
</organism>
<dbReference type="Pfam" id="PF14542">
    <property type="entry name" value="Acetyltransf_CG"/>
    <property type="match status" value="1"/>
</dbReference>
<dbReference type="Proteomes" id="UP001206128">
    <property type="component" value="Unassembled WGS sequence"/>
</dbReference>
<dbReference type="InterPro" id="IPR031165">
    <property type="entry name" value="GNAT_YJDJ"/>
</dbReference>